<evidence type="ECO:0000313" key="2">
    <source>
        <dbReference type="Proteomes" id="UP000326912"/>
    </source>
</evidence>
<dbReference type="EMBL" id="BKZW01000001">
    <property type="protein sequence ID" value="GER87614.1"/>
    <property type="molecule type" value="Genomic_DNA"/>
</dbReference>
<accession>A0A5J4KED4</accession>
<organism evidence="1 2">
    <name type="scientific">Dictyobacter vulcani</name>
    <dbReference type="NCBI Taxonomy" id="2607529"/>
    <lineage>
        <taxon>Bacteria</taxon>
        <taxon>Bacillati</taxon>
        <taxon>Chloroflexota</taxon>
        <taxon>Ktedonobacteria</taxon>
        <taxon>Ktedonobacterales</taxon>
        <taxon>Dictyobacteraceae</taxon>
        <taxon>Dictyobacter</taxon>
    </lineage>
</organism>
<keyword evidence="2" id="KW-1185">Reference proteome</keyword>
<name>A0A5J4KED4_9CHLR</name>
<dbReference type="AlphaFoldDB" id="A0A5J4KED4"/>
<sequence>MPNALNALRHFFCLYWHQHFVGRAQLVWALQHLHYYENLISVKMNLSAVRPVANLSNLVPQQPG</sequence>
<proteinExistence type="predicted"/>
<dbReference type="Proteomes" id="UP000326912">
    <property type="component" value="Unassembled WGS sequence"/>
</dbReference>
<protein>
    <submittedName>
        <fullName evidence="1">Uncharacterized protein</fullName>
    </submittedName>
</protein>
<gene>
    <name evidence="1" type="ORF">KDW_17760</name>
</gene>
<evidence type="ECO:0000313" key="1">
    <source>
        <dbReference type="EMBL" id="GER87614.1"/>
    </source>
</evidence>
<reference evidence="1 2" key="1">
    <citation type="submission" date="2019-10" db="EMBL/GenBank/DDBJ databases">
        <title>Dictyobacter vulcani sp. nov., within the class Ktedonobacteria, isolated from soil of volcanic Mt. Zao.</title>
        <authorList>
            <person name="Zheng Y."/>
            <person name="Wang C.M."/>
            <person name="Sakai Y."/>
            <person name="Abe K."/>
            <person name="Yokota A."/>
            <person name="Yabe S."/>
        </authorList>
    </citation>
    <scope>NUCLEOTIDE SEQUENCE [LARGE SCALE GENOMIC DNA]</scope>
    <source>
        <strain evidence="1 2">W12</strain>
    </source>
</reference>
<comment type="caution">
    <text evidence="1">The sequence shown here is derived from an EMBL/GenBank/DDBJ whole genome shotgun (WGS) entry which is preliminary data.</text>
</comment>